<feature type="signal peptide" evidence="1">
    <location>
        <begin position="1"/>
        <end position="20"/>
    </location>
</feature>
<gene>
    <name evidence="2" type="ORF">DRP44_08060</name>
</gene>
<dbReference type="InterPro" id="IPR011050">
    <property type="entry name" value="Pectin_lyase_fold/virulence"/>
</dbReference>
<evidence type="ECO:0000313" key="2">
    <source>
        <dbReference type="EMBL" id="RKX64582.1"/>
    </source>
</evidence>
<sequence>MNNFCKITIILLFFSVTVNAATYYMATDGNNTTGNGSSITPWLTLQYSISNMIGGDTLIIKDGTYTGDSNTIYPWEYPPNGSEGAYTVIKAEHIGEVIFDGEGIRQLIDINGNGMNPQPRYIQFEGIIFGNSNGNCVSIVYANHIKILRCGMYNAKYVSDGTSASPLFFRYIDYALVEDTYIWGEGKYKFYLLDSNHLILRRCIERFDFGISTSGYHSSFRIYSCNHVELQNCISVDADSSHSFIRVDSITVVPTNAHFVIWSGGVNGPNDDVHIKGTIILNNYCGGRAYILQNSYQPQNNTIVNSVFWDIRNGLWTRLEVVEGTLFDHLTIGNSRGGGLTGEYGNGVIAKNNIVYGAVDYGLQWTDNPDSNSDYNVLYNNGYNYGSGASFKPHDFSGENSNEINPLSGIPGNGIPSLKYLLRIEDGSDLDGTASDGEDRGATILYKIGVDGTLWGEAGYDSVTNEPLWPFPNEDIIRERMKSYIYFDTISGDTLRGNRGFCKDTVQLNGTDERTLTSYIWEYLGNQMPDSIYGMKEIKNMVNAFPNPCRVYMGQRFITFNNLSSNDIIRIYNISGKLVHNSGNIINNNYRWSV</sequence>
<evidence type="ECO:0000256" key="1">
    <source>
        <dbReference type="SAM" id="SignalP"/>
    </source>
</evidence>
<dbReference type="Proteomes" id="UP000282321">
    <property type="component" value="Unassembled WGS sequence"/>
</dbReference>
<comment type="caution">
    <text evidence="2">The sequence shown here is derived from an EMBL/GenBank/DDBJ whole genome shotgun (WGS) entry which is preliminary data.</text>
</comment>
<evidence type="ECO:0000313" key="3">
    <source>
        <dbReference type="Proteomes" id="UP000282321"/>
    </source>
</evidence>
<evidence type="ECO:0008006" key="4">
    <source>
        <dbReference type="Google" id="ProtNLM"/>
    </source>
</evidence>
<protein>
    <recommendedName>
        <fullName evidence="4">Right handed beta helix domain-containing protein</fullName>
    </recommendedName>
</protein>
<dbReference type="Gene3D" id="2.160.20.10">
    <property type="entry name" value="Single-stranded right-handed beta-helix, Pectin lyase-like"/>
    <property type="match status" value="1"/>
</dbReference>
<dbReference type="InterPro" id="IPR012334">
    <property type="entry name" value="Pectin_lyas_fold"/>
</dbReference>
<accession>A0A660S683</accession>
<dbReference type="SUPFAM" id="SSF51126">
    <property type="entry name" value="Pectin lyase-like"/>
    <property type="match status" value="1"/>
</dbReference>
<proteinExistence type="predicted"/>
<keyword evidence="1" id="KW-0732">Signal</keyword>
<dbReference type="EMBL" id="QNBC01000149">
    <property type="protein sequence ID" value="RKX64582.1"/>
    <property type="molecule type" value="Genomic_DNA"/>
</dbReference>
<organism evidence="2 3">
    <name type="scientific">candidate division TA06 bacterium</name>
    <dbReference type="NCBI Taxonomy" id="2250710"/>
    <lineage>
        <taxon>Bacteria</taxon>
        <taxon>Bacteria division TA06</taxon>
    </lineage>
</organism>
<dbReference type="AlphaFoldDB" id="A0A660S683"/>
<name>A0A660S683_UNCT6</name>
<reference evidence="2 3" key="1">
    <citation type="submission" date="2018-06" db="EMBL/GenBank/DDBJ databases">
        <title>Extensive metabolic versatility and redundancy in microbially diverse, dynamic hydrothermal sediments.</title>
        <authorList>
            <person name="Dombrowski N."/>
            <person name="Teske A."/>
            <person name="Baker B.J."/>
        </authorList>
    </citation>
    <scope>NUCLEOTIDE SEQUENCE [LARGE SCALE GENOMIC DNA]</scope>
    <source>
        <strain evidence="2">B35_G9</strain>
    </source>
</reference>
<feature type="chain" id="PRO_5024999918" description="Right handed beta helix domain-containing protein" evidence="1">
    <location>
        <begin position="21"/>
        <end position="594"/>
    </location>
</feature>
<feature type="non-terminal residue" evidence="2">
    <location>
        <position position="594"/>
    </location>
</feature>